<evidence type="ECO:0000313" key="2">
    <source>
        <dbReference type="Proteomes" id="UP000472372"/>
    </source>
</evidence>
<evidence type="ECO:0000313" key="1">
    <source>
        <dbReference type="EMBL" id="CAE7201525.1"/>
    </source>
</evidence>
<dbReference type="InterPro" id="IPR018815">
    <property type="entry name" value="Incr_loss_mito_DNA_1"/>
</dbReference>
<dbReference type="PANTHER" id="PTHR28029">
    <property type="entry name" value="PROTEIN ILM1"/>
    <property type="match status" value="1"/>
</dbReference>
<name>A0A6S6WAJ5_9PLEO</name>
<dbReference type="PANTHER" id="PTHR28029:SF1">
    <property type="entry name" value="PROTEIN ILM1"/>
    <property type="match status" value="1"/>
</dbReference>
<dbReference type="Pfam" id="PF10311">
    <property type="entry name" value="Ilm1"/>
    <property type="match status" value="1"/>
</dbReference>
<dbReference type="Proteomes" id="UP000472372">
    <property type="component" value="Chromosome 8"/>
</dbReference>
<sequence length="175" mass="19557">MAIISANTMIRSIALFHITLAVVLLKNPALISKQGVILLLGESMQLPTPRDFNKPSAATAFIAILFAFLGLSDLTALSLHEDVFDQFWGLQAPVRLLFLFGLTAYTYIFKEGGMFAPRGMDLRMSAGAHLNNSFVFTFGFMEVSAWFWVFATLREERTEKAKKMAEKLAKEKDVL</sequence>
<organism evidence="1 2">
    <name type="scientific">Pyrenophora teres f. teres</name>
    <dbReference type="NCBI Taxonomy" id="97479"/>
    <lineage>
        <taxon>Eukaryota</taxon>
        <taxon>Fungi</taxon>
        <taxon>Dikarya</taxon>
        <taxon>Ascomycota</taxon>
        <taxon>Pezizomycotina</taxon>
        <taxon>Dothideomycetes</taxon>
        <taxon>Pleosporomycetidae</taxon>
        <taxon>Pleosporales</taxon>
        <taxon>Pleosporineae</taxon>
        <taxon>Pleosporaceae</taxon>
        <taxon>Pyrenophora</taxon>
    </lineage>
</organism>
<reference evidence="1" key="1">
    <citation type="submission" date="2021-02" db="EMBL/GenBank/DDBJ databases">
        <authorList>
            <person name="Syme A R."/>
            <person name="Syme A R."/>
            <person name="Moolhuijzen P."/>
        </authorList>
    </citation>
    <scope>NUCLEOTIDE SEQUENCE</scope>
    <source>
        <strain evidence="1">W1-1</strain>
    </source>
</reference>
<dbReference type="AlphaFoldDB" id="A0A6S6WAJ5"/>
<gene>
    <name evidence="1" type="ORF">PTTW11_08864</name>
</gene>
<dbReference type="EMBL" id="HG992984">
    <property type="protein sequence ID" value="CAE7201525.1"/>
    <property type="molecule type" value="Genomic_DNA"/>
</dbReference>
<accession>A0A6S6WAJ5</accession>
<protein>
    <submittedName>
        <fullName evidence="1">Ilm1 domain containing protein</fullName>
    </submittedName>
</protein>
<proteinExistence type="predicted"/>